<gene>
    <name evidence="1" type="ORF">QTN89_05555</name>
</gene>
<proteinExistence type="predicted"/>
<name>A0ABT7PEV1_9BACT</name>
<protein>
    <recommendedName>
        <fullName evidence="3">Secreted protein</fullName>
    </recommendedName>
</protein>
<dbReference type="Proteomes" id="UP001239462">
    <property type="component" value="Unassembled WGS sequence"/>
</dbReference>
<keyword evidence="2" id="KW-1185">Reference proteome</keyword>
<evidence type="ECO:0000313" key="1">
    <source>
        <dbReference type="EMBL" id="MDM4014888.1"/>
    </source>
</evidence>
<evidence type="ECO:0008006" key="3">
    <source>
        <dbReference type="Google" id="ProtNLM"/>
    </source>
</evidence>
<comment type="caution">
    <text evidence="1">The sequence shown here is derived from an EMBL/GenBank/DDBJ whole genome shotgun (WGS) entry which is preliminary data.</text>
</comment>
<dbReference type="EMBL" id="JASZZN010000003">
    <property type="protein sequence ID" value="MDM4014888.1"/>
    <property type="molecule type" value="Genomic_DNA"/>
</dbReference>
<reference evidence="1 2" key="1">
    <citation type="submission" date="2023-06" db="EMBL/GenBank/DDBJ databases">
        <title>Roseiconus lacunae JC819 isolated from Gulf of Mannar region, Tamil Nadu.</title>
        <authorList>
            <person name="Pk S."/>
            <person name="Ch S."/>
            <person name="Ch V.R."/>
        </authorList>
    </citation>
    <scope>NUCLEOTIDE SEQUENCE [LARGE SCALE GENOMIC DNA]</scope>
    <source>
        <strain evidence="1 2">JC819</strain>
    </source>
</reference>
<organism evidence="1 2">
    <name type="scientific">Roseiconus lacunae</name>
    <dbReference type="NCBI Taxonomy" id="2605694"/>
    <lineage>
        <taxon>Bacteria</taxon>
        <taxon>Pseudomonadati</taxon>
        <taxon>Planctomycetota</taxon>
        <taxon>Planctomycetia</taxon>
        <taxon>Pirellulales</taxon>
        <taxon>Pirellulaceae</taxon>
        <taxon>Roseiconus</taxon>
    </lineage>
</organism>
<accession>A0ABT7PEV1</accession>
<evidence type="ECO:0000313" key="2">
    <source>
        <dbReference type="Proteomes" id="UP001239462"/>
    </source>
</evidence>
<sequence length="64" mass="6883">MLFIFAYIVEAGGCFGTLLASQACKRGNFASQTYTLSEDCQRDMLPCNKGINGRHCSAAVSEGE</sequence>
<dbReference type="RefSeq" id="WP_289162499.1">
    <property type="nucleotide sequence ID" value="NZ_JASZZN010000003.1"/>
</dbReference>